<gene>
    <name evidence="2" type="ORF">HU200_002047</name>
</gene>
<feature type="region of interest" description="Disordered" evidence="1">
    <location>
        <begin position="364"/>
        <end position="396"/>
    </location>
</feature>
<sequence length="396" mass="43202">MKRQRGRVLLQYASGALAKDHLLLEAWKSTSPSKPLLESNRGCAARRLAAMRSHHLDGTPSSTGSELTRQMARRAPRYQLFVADLCPRWPPNPLPVHAAHVDDGEALPPPHVIINSPARSVKNPPPLLPKKNPSGPRLPAHVSEPRQPLTPPRPRRNHLPRIKTHTSLRPAHSPQDREPQKDHPPSRRRGPSAAAAAAAAERISRPHATPTRPDPLPPGGAMDTDLGGASAGGMDEAEAAFFARRGRWCCCFPWPTSSSSHQRMGAGAAAGLTEEEPWWQRAADAVLKVREWSELVAGPRWKTFIRRFGRSGPPTRPHHHHFGGRKLNYDALSYALNFDEGHGASPEGDYTGYRDFSARFVGPPASAKSSMDLGGRDAPPLFNPPPPPPHDGNGRA</sequence>
<feature type="compositionally biased region" description="Basic and acidic residues" evidence="1">
    <location>
        <begin position="174"/>
        <end position="185"/>
    </location>
</feature>
<dbReference type="OrthoDB" id="1723198at2759"/>
<reference evidence="2" key="1">
    <citation type="submission" date="2020-07" db="EMBL/GenBank/DDBJ databases">
        <title>Genome sequence and genetic diversity analysis of an under-domesticated orphan crop, white fonio (Digitaria exilis).</title>
        <authorList>
            <person name="Bennetzen J.L."/>
            <person name="Chen S."/>
            <person name="Ma X."/>
            <person name="Wang X."/>
            <person name="Yssel A.E.J."/>
            <person name="Chaluvadi S.R."/>
            <person name="Johnson M."/>
            <person name="Gangashetty P."/>
            <person name="Hamidou F."/>
            <person name="Sanogo M.D."/>
            <person name="Zwaenepoel A."/>
            <person name="Wallace J."/>
            <person name="Van De Peer Y."/>
            <person name="Van Deynze A."/>
        </authorList>
    </citation>
    <scope>NUCLEOTIDE SEQUENCE</scope>
    <source>
        <tissue evidence="2">Leaves</tissue>
    </source>
</reference>
<feature type="compositionally biased region" description="Basic residues" evidence="1">
    <location>
        <begin position="153"/>
        <end position="166"/>
    </location>
</feature>
<feature type="compositionally biased region" description="Pro residues" evidence="1">
    <location>
        <begin position="381"/>
        <end position="390"/>
    </location>
</feature>
<accession>A0A835FYI5</accession>
<keyword evidence="3" id="KW-1185">Reference proteome</keyword>
<dbReference type="PANTHER" id="PTHR47076:SF13">
    <property type="entry name" value="OS02G0743200 PROTEIN"/>
    <property type="match status" value="1"/>
</dbReference>
<proteinExistence type="predicted"/>
<evidence type="ECO:0000256" key="1">
    <source>
        <dbReference type="SAM" id="MobiDB-lite"/>
    </source>
</evidence>
<dbReference type="Proteomes" id="UP000636709">
    <property type="component" value="Unassembled WGS sequence"/>
</dbReference>
<evidence type="ECO:0000313" key="3">
    <source>
        <dbReference type="Proteomes" id="UP000636709"/>
    </source>
</evidence>
<protein>
    <submittedName>
        <fullName evidence="2">Uncharacterized protein</fullName>
    </submittedName>
</protein>
<organism evidence="2 3">
    <name type="scientific">Digitaria exilis</name>
    <dbReference type="NCBI Taxonomy" id="1010633"/>
    <lineage>
        <taxon>Eukaryota</taxon>
        <taxon>Viridiplantae</taxon>
        <taxon>Streptophyta</taxon>
        <taxon>Embryophyta</taxon>
        <taxon>Tracheophyta</taxon>
        <taxon>Spermatophyta</taxon>
        <taxon>Magnoliopsida</taxon>
        <taxon>Liliopsida</taxon>
        <taxon>Poales</taxon>
        <taxon>Poaceae</taxon>
        <taxon>PACMAD clade</taxon>
        <taxon>Panicoideae</taxon>
        <taxon>Panicodae</taxon>
        <taxon>Paniceae</taxon>
        <taxon>Anthephorinae</taxon>
        <taxon>Digitaria</taxon>
    </lineage>
</organism>
<dbReference type="PANTHER" id="PTHR47076">
    <property type="entry name" value="NHL DOMAIN PROTEIN"/>
    <property type="match status" value="1"/>
</dbReference>
<name>A0A835FYI5_9POAL</name>
<evidence type="ECO:0000313" key="2">
    <source>
        <dbReference type="EMBL" id="KAF8779788.1"/>
    </source>
</evidence>
<dbReference type="EMBL" id="JACEFO010000153">
    <property type="protein sequence ID" value="KAF8779788.1"/>
    <property type="molecule type" value="Genomic_DNA"/>
</dbReference>
<dbReference type="AlphaFoldDB" id="A0A835FYI5"/>
<comment type="caution">
    <text evidence="2">The sequence shown here is derived from an EMBL/GenBank/DDBJ whole genome shotgun (WGS) entry which is preliminary data.</text>
</comment>
<feature type="region of interest" description="Disordered" evidence="1">
    <location>
        <begin position="107"/>
        <end position="231"/>
    </location>
</feature>